<protein>
    <submittedName>
        <fullName evidence="2">Uncharacterized protein</fullName>
    </submittedName>
</protein>
<dbReference type="EMBL" id="WUMV01000002">
    <property type="protein sequence ID" value="MXN64312.1"/>
    <property type="molecule type" value="Genomic_DNA"/>
</dbReference>
<comment type="caution">
    <text evidence="2">The sequence shown here is derived from an EMBL/GenBank/DDBJ whole genome shotgun (WGS) entry which is preliminary data.</text>
</comment>
<name>A0A7X3LSJ1_9HYPH</name>
<organism evidence="2 3">
    <name type="scientific">Stappia sediminis</name>
    <dbReference type="NCBI Taxonomy" id="2692190"/>
    <lineage>
        <taxon>Bacteria</taxon>
        <taxon>Pseudomonadati</taxon>
        <taxon>Pseudomonadota</taxon>
        <taxon>Alphaproteobacteria</taxon>
        <taxon>Hyphomicrobiales</taxon>
        <taxon>Stappiaceae</taxon>
        <taxon>Stappia</taxon>
    </lineage>
</organism>
<sequence>MSKLRTAAATLEHVRWSELPGGNAQMATLGRITMIVKAIGPADGPYWQPWAIGPRDGWSVADRPMALLAARSRAETMAREMDAPGDLGIRPENLNSSNDG</sequence>
<dbReference type="Proteomes" id="UP000433101">
    <property type="component" value="Unassembled WGS sequence"/>
</dbReference>
<dbReference type="RefSeq" id="WP_160774547.1">
    <property type="nucleotide sequence ID" value="NZ_WUMV01000002.1"/>
</dbReference>
<evidence type="ECO:0000256" key="1">
    <source>
        <dbReference type="SAM" id="MobiDB-lite"/>
    </source>
</evidence>
<accession>A0A7X3LSJ1</accession>
<dbReference type="AlphaFoldDB" id="A0A7X3LSJ1"/>
<keyword evidence="3" id="KW-1185">Reference proteome</keyword>
<feature type="region of interest" description="Disordered" evidence="1">
    <location>
        <begin position="81"/>
        <end position="100"/>
    </location>
</feature>
<evidence type="ECO:0000313" key="2">
    <source>
        <dbReference type="EMBL" id="MXN64312.1"/>
    </source>
</evidence>
<proteinExistence type="predicted"/>
<evidence type="ECO:0000313" key="3">
    <source>
        <dbReference type="Proteomes" id="UP000433101"/>
    </source>
</evidence>
<reference evidence="2 3" key="1">
    <citation type="submission" date="2019-12" db="EMBL/GenBank/DDBJ databases">
        <authorList>
            <person name="Li M."/>
        </authorList>
    </citation>
    <scope>NUCLEOTIDE SEQUENCE [LARGE SCALE GENOMIC DNA]</scope>
    <source>
        <strain evidence="2 3">GBMRC 2046</strain>
    </source>
</reference>
<gene>
    <name evidence="2" type="ORF">GR183_05305</name>
</gene>